<dbReference type="Proteomes" id="UP001163828">
    <property type="component" value="Unassembled WGS sequence"/>
</dbReference>
<comment type="caution">
    <text evidence="2">The sequence shown here is derived from an EMBL/GenBank/DDBJ whole genome shotgun (WGS) entry which is preliminary data.</text>
</comment>
<organism evidence="2 3">
    <name type="scientific">Lentinula boryana</name>
    <dbReference type="NCBI Taxonomy" id="40481"/>
    <lineage>
        <taxon>Eukaryota</taxon>
        <taxon>Fungi</taxon>
        <taxon>Dikarya</taxon>
        <taxon>Basidiomycota</taxon>
        <taxon>Agaricomycotina</taxon>
        <taxon>Agaricomycetes</taxon>
        <taxon>Agaricomycetidae</taxon>
        <taxon>Agaricales</taxon>
        <taxon>Marasmiineae</taxon>
        <taxon>Omphalotaceae</taxon>
        <taxon>Lentinula</taxon>
    </lineage>
</organism>
<sequence length="326" mass="35920">MFKRISRKRIRREEEEALGLDEEVKEALGLTGVDSDSDESEQSDSDSNEDDGVHSGSSGESPEGDGEEEELLVEDDADIEDTGDKDEEITPIISKRALKKQTRQQQIQRLRERKVKWKKTKLEVALTSTRKHEPSIVSVSSEPPKLSPTPTTPVKNSKISTDLSIPGKPGRTNFSKPSKPSTLAPLSARGTDNSIDTILVGALESAYKPQSRSQLEPIDAATAITSSSSKGAHTLAKRQAQKKQDPMEVKARKKKGRKPGSNEDIEGFNREKGNAAKERMIEKDMKTKEAGKKGGKAQDHWPLSESGLDSGLPRKKKRRKVITEET</sequence>
<name>A0ABQ8Q4U3_9AGAR</name>
<feature type="compositionally biased region" description="Basic and acidic residues" evidence="1">
    <location>
        <begin position="267"/>
        <end position="299"/>
    </location>
</feature>
<feature type="compositionally biased region" description="Polar residues" evidence="1">
    <location>
        <begin position="152"/>
        <end position="163"/>
    </location>
</feature>
<protein>
    <submittedName>
        <fullName evidence="2">Uncharacterized protein</fullName>
    </submittedName>
</protein>
<feature type="compositionally biased region" description="Polar residues" evidence="1">
    <location>
        <begin position="172"/>
        <end position="181"/>
    </location>
</feature>
<reference evidence="2" key="1">
    <citation type="submission" date="2022-08" db="EMBL/GenBank/DDBJ databases">
        <authorList>
            <consortium name="DOE Joint Genome Institute"/>
            <person name="Min B."/>
            <person name="Riley R."/>
            <person name="Sierra-Patev S."/>
            <person name="Naranjo-Ortiz M."/>
            <person name="Looney B."/>
            <person name="Konkel Z."/>
            <person name="Slot J.C."/>
            <person name="Sakamoto Y."/>
            <person name="Steenwyk J.L."/>
            <person name="Rokas A."/>
            <person name="Carro J."/>
            <person name="Camarero S."/>
            <person name="Ferreira P."/>
            <person name="Molpeceres G."/>
            <person name="Ruiz-Duenas F.J."/>
            <person name="Serrano A."/>
            <person name="Henrissat B."/>
            <person name="Drula E."/>
            <person name="Hughes K.W."/>
            <person name="Mata J.L."/>
            <person name="Ishikawa N.K."/>
            <person name="Vargas-Isla R."/>
            <person name="Ushijima S."/>
            <person name="Smith C.A."/>
            <person name="Ahrendt S."/>
            <person name="Andreopoulos W."/>
            <person name="He G."/>
            <person name="Labutti K."/>
            <person name="Lipzen A."/>
            <person name="Ng V."/>
            <person name="Sandor L."/>
            <person name="Barry K."/>
            <person name="Martinez A.T."/>
            <person name="Xiao Y."/>
            <person name="Gibbons J.G."/>
            <person name="Terashima K."/>
            <person name="Hibbett D.S."/>
            <person name="Grigoriev I.V."/>
        </authorList>
    </citation>
    <scope>NUCLEOTIDE SEQUENCE</scope>
    <source>
        <strain evidence="2">TFB10827</strain>
    </source>
</reference>
<feature type="compositionally biased region" description="Acidic residues" evidence="1">
    <location>
        <begin position="15"/>
        <end position="24"/>
    </location>
</feature>
<feature type="compositionally biased region" description="Basic residues" evidence="1">
    <location>
        <begin position="1"/>
        <end position="10"/>
    </location>
</feature>
<proteinExistence type="predicted"/>
<feature type="region of interest" description="Disordered" evidence="1">
    <location>
        <begin position="1"/>
        <end position="113"/>
    </location>
</feature>
<feature type="compositionally biased region" description="Low complexity" evidence="1">
    <location>
        <begin position="135"/>
        <end position="144"/>
    </location>
</feature>
<accession>A0ABQ8Q4U3</accession>
<feature type="compositionally biased region" description="Acidic residues" evidence="1">
    <location>
        <begin position="35"/>
        <end position="50"/>
    </location>
</feature>
<feature type="compositionally biased region" description="Acidic residues" evidence="1">
    <location>
        <begin position="62"/>
        <end position="89"/>
    </location>
</feature>
<gene>
    <name evidence="2" type="ORF">F5050DRAFT_711271</name>
</gene>
<evidence type="ECO:0000256" key="1">
    <source>
        <dbReference type="SAM" id="MobiDB-lite"/>
    </source>
</evidence>
<evidence type="ECO:0000313" key="2">
    <source>
        <dbReference type="EMBL" id="KAJ3993468.1"/>
    </source>
</evidence>
<dbReference type="EMBL" id="MU790763">
    <property type="protein sequence ID" value="KAJ3993468.1"/>
    <property type="molecule type" value="Genomic_DNA"/>
</dbReference>
<feature type="region of interest" description="Disordered" evidence="1">
    <location>
        <begin position="207"/>
        <end position="326"/>
    </location>
</feature>
<feature type="region of interest" description="Disordered" evidence="1">
    <location>
        <begin position="126"/>
        <end position="192"/>
    </location>
</feature>
<keyword evidence="3" id="KW-1185">Reference proteome</keyword>
<evidence type="ECO:0000313" key="3">
    <source>
        <dbReference type="Proteomes" id="UP001163828"/>
    </source>
</evidence>